<dbReference type="PANTHER" id="PTHR43531:SF7">
    <property type="entry name" value="AEROTAXIS RECEPTOR"/>
    <property type="match status" value="1"/>
</dbReference>
<sequence length="584" mass="60805">MRKNLPVTQQEYPLRNGQTLVSVTDLKGRIIHCNQAFAEASGFSAAELLGQPHNLVRHPDMPEEAFRDMWDTIAGGLPWQGLVKNRRKNGDFYWVLANATPIKAGEQITGYLSVRTVPDRAAVQAAEALYARMQQEADSGRLKTGIRRGQVVPLGLIGRTLHAVSAQVRRWGVGGAATLGAVFLSALAAQALPAALWVPGALAMAAAAWVLSYGRSQRELGSLVQDALQLAAGDLAHGVRTGAPGQLGLAQLALSQVGVNLRTTIGDVRAEIDNVRHAAEEIAAGGQDLSARTEAQASSLEQTAASMEQINGTVRGTAQHASTGALLAGSMGEVAQRSERAVQEVVTSMGAIRESSQRISDIIQVIEGIAFQTNILALNAAVEAARAGEAGRGFAVVASEVRALAQRTSQSAKEVRSLIATSSERVDAGVQHTETAQRAMSEALGTVGEVSATLESINAATSEQLAGVGQVTEAVTHLDGVTQQNAAMVEQLAAATGSLQQQVVTLTQAMRLFRLSKTDSTICDSDAVDLRRSAKASAADAALPVNAKAGPKAATAPGPRSAGKPAAAPAPAPASADETEWTAF</sequence>
<dbReference type="RefSeq" id="WP_128198190.1">
    <property type="nucleotide sequence ID" value="NZ_SACT01000002.1"/>
</dbReference>
<dbReference type="PROSITE" id="PS50111">
    <property type="entry name" value="CHEMOTAXIS_TRANSDUC_2"/>
    <property type="match status" value="1"/>
</dbReference>
<gene>
    <name evidence="7" type="ORF">ENE75_10440</name>
</gene>
<dbReference type="CDD" id="cd11386">
    <property type="entry name" value="MCP_signal"/>
    <property type="match status" value="1"/>
</dbReference>
<dbReference type="NCBIfam" id="TIGR00229">
    <property type="entry name" value="sensory_box"/>
    <property type="match status" value="1"/>
</dbReference>
<evidence type="ECO:0000256" key="3">
    <source>
        <dbReference type="PROSITE-ProRule" id="PRU00284"/>
    </source>
</evidence>
<dbReference type="SUPFAM" id="SSF55785">
    <property type="entry name" value="PYP-like sensor domain (PAS domain)"/>
    <property type="match status" value="1"/>
</dbReference>
<dbReference type="InterPro" id="IPR035965">
    <property type="entry name" value="PAS-like_dom_sf"/>
</dbReference>
<feature type="domain" description="Methyl-accepting transducer" evidence="5">
    <location>
        <begin position="271"/>
        <end position="500"/>
    </location>
</feature>
<dbReference type="FunFam" id="1.10.287.950:FF:000001">
    <property type="entry name" value="Methyl-accepting chemotaxis sensory transducer"/>
    <property type="match status" value="1"/>
</dbReference>
<comment type="subcellular location">
    <subcellularLocation>
        <location evidence="1">Membrane</location>
    </subcellularLocation>
</comment>
<evidence type="ECO:0000256" key="2">
    <source>
        <dbReference type="ARBA" id="ARBA00029447"/>
    </source>
</evidence>
<dbReference type="Proteomes" id="UP000288178">
    <property type="component" value="Unassembled WGS sequence"/>
</dbReference>
<dbReference type="SMART" id="SM00283">
    <property type="entry name" value="MA"/>
    <property type="match status" value="1"/>
</dbReference>
<dbReference type="InterPro" id="IPR051310">
    <property type="entry name" value="MCP_chemotaxis"/>
</dbReference>
<comment type="similarity">
    <text evidence="2">Belongs to the methyl-accepting chemotaxis (MCP) protein family.</text>
</comment>
<feature type="region of interest" description="Disordered" evidence="4">
    <location>
        <begin position="545"/>
        <end position="584"/>
    </location>
</feature>
<feature type="domain" description="PAS" evidence="6">
    <location>
        <begin position="21"/>
        <end position="76"/>
    </location>
</feature>
<dbReference type="InterPro" id="IPR001610">
    <property type="entry name" value="PAC"/>
</dbReference>
<dbReference type="PROSITE" id="PS50112">
    <property type="entry name" value="PAS"/>
    <property type="match status" value="1"/>
</dbReference>
<dbReference type="EMBL" id="SACT01000002">
    <property type="protein sequence ID" value="RVT52818.1"/>
    <property type="molecule type" value="Genomic_DNA"/>
</dbReference>
<dbReference type="OrthoDB" id="9763018at2"/>
<dbReference type="CDD" id="cd00130">
    <property type="entry name" value="PAS"/>
    <property type="match status" value="1"/>
</dbReference>
<reference evidence="7 8" key="1">
    <citation type="submission" date="2019-01" db="EMBL/GenBank/DDBJ databases">
        <authorList>
            <person name="Chen W.-M."/>
        </authorList>
    </citation>
    <scope>NUCLEOTIDE SEQUENCE [LARGE SCALE GENOMIC DNA]</scope>
    <source>
        <strain evidence="7 8">ICH-3</strain>
    </source>
</reference>
<evidence type="ECO:0000313" key="7">
    <source>
        <dbReference type="EMBL" id="RVT52818.1"/>
    </source>
</evidence>
<evidence type="ECO:0000313" key="8">
    <source>
        <dbReference type="Proteomes" id="UP000288178"/>
    </source>
</evidence>
<dbReference type="SMART" id="SM00086">
    <property type="entry name" value="PAC"/>
    <property type="match status" value="1"/>
</dbReference>
<dbReference type="SUPFAM" id="SSF58104">
    <property type="entry name" value="Methyl-accepting chemotaxis protein (MCP) signaling domain"/>
    <property type="match status" value="1"/>
</dbReference>
<accession>A0A3S2VYJ6</accession>
<keyword evidence="3" id="KW-0807">Transducer</keyword>
<dbReference type="PANTHER" id="PTHR43531">
    <property type="entry name" value="PROTEIN ICFG"/>
    <property type="match status" value="1"/>
</dbReference>
<dbReference type="InterPro" id="IPR004089">
    <property type="entry name" value="MCPsignal_dom"/>
</dbReference>
<dbReference type="InterPro" id="IPR013655">
    <property type="entry name" value="PAS_fold_3"/>
</dbReference>
<evidence type="ECO:0000259" key="5">
    <source>
        <dbReference type="PROSITE" id="PS50111"/>
    </source>
</evidence>
<evidence type="ECO:0000259" key="6">
    <source>
        <dbReference type="PROSITE" id="PS50112"/>
    </source>
</evidence>
<dbReference type="SMART" id="SM00091">
    <property type="entry name" value="PAS"/>
    <property type="match status" value="1"/>
</dbReference>
<protein>
    <submittedName>
        <fullName evidence="7">PAS domain-containing methyl-accepting chemotaxis protein</fullName>
    </submittedName>
</protein>
<dbReference type="GO" id="GO:0004888">
    <property type="term" value="F:transmembrane signaling receptor activity"/>
    <property type="evidence" value="ECO:0007669"/>
    <property type="project" value="TreeGrafter"/>
</dbReference>
<feature type="compositionally biased region" description="Low complexity" evidence="4">
    <location>
        <begin position="545"/>
        <end position="576"/>
    </location>
</feature>
<dbReference type="AlphaFoldDB" id="A0A3S2VYJ6"/>
<dbReference type="Pfam" id="PF00015">
    <property type="entry name" value="MCPsignal"/>
    <property type="match status" value="1"/>
</dbReference>
<dbReference type="Gene3D" id="1.10.287.950">
    <property type="entry name" value="Methyl-accepting chemotaxis protein"/>
    <property type="match status" value="1"/>
</dbReference>
<keyword evidence="8" id="KW-1185">Reference proteome</keyword>
<proteinExistence type="inferred from homology"/>
<comment type="caution">
    <text evidence="7">The sequence shown here is derived from an EMBL/GenBank/DDBJ whole genome shotgun (WGS) entry which is preliminary data.</text>
</comment>
<dbReference type="GO" id="GO:0006935">
    <property type="term" value="P:chemotaxis"/>
    <property type="evidence" value="ECO:0007669"/>
    <property type="project" value="TreeGrafter"/>
</dbReference>
<dbReference type="Pfam" id="PF08447">
    <property type="entry name" value="PAS_3"/>
    <property type="match status" value="1"/>
</dbReference>
<dbReference type="InterPro" id="IPR000014">
    <property type="entry name" value="PAS"/>
</dbReference>
<organism evidence="7 8">
    <name type="scientific">Rubrivivax albus</name>
    <dbReference type="NCBI Taxonomy" id="2499835"/>
    <lineage>
        <taxon>Bacteria</taxon>
        <taxon>Pseudomonadati</taxon>
        <taxon>Pseudomonadota</taxon>
        <taxon>Betaproteobacteria</taxon>
        <taxon>Burkholderiales</taxon>
        <taxon>Sphaerotilaceae</taxon>
        <taxon>Rubrivivax</taxon>
    </lineage>
</organism>
<evidence type="ECO:0000256" key="1">
    <source>
        <dbReference type="ARBA" id="ARBA00004370"/>
    </source>
</evidence>
<evidence type="ECO:0000256" key="4">
    <source>
        <dbReference type="SAM" id="MobiDB-lite"/>
    </source>
</evidence>
<dbReference type="GO" id="GO:0007165">
    <property type="term" value="P:signal transduction"/>
    <property type="evidence" value="ECO:0007669"/>
    <property type="project" value="UniProtKB-KW"/>
</dbReference>
<dbReference type="GO" id="GO:0005886">
    <property type="term" value="C:plasma membrane"/>
    <property type="evidence" value="ECO:0007669"/>
    <property type="project" value="TreeGrafter"/>
</dbReference>
<name>A0A3S2VYJ6_9BURK</name>
<dbReference type="Gene3D" id="3.30.450.20">
    <property type="entry name" value="PAS domain"/>
    <property type="match status" value="1"/>
</dbReference>